<evidence type="ECO:0000256" key="3">
    <source>
        <dbReference type="ARBA" id="ARBA00023239"/>
    </source>
</evidence>
<evidence type="ECO:0000256" key="2">
    <source>
        <dbReference type="ARBA" id="ARBA00022898"/>
    </source>
</evidence>
<feature type="domain" description="ACT" evidence="4">
    <location>
        <begin position="335"/>
        <end position="411"/>
    </location>
</feature>
<evidence type="ECO:0000259" key="4">
    <source>
        <dbReference type="PROSITE" id="PS51671"/>
    </source>
</evidence>
<dbReference type="RefSeq" id="WP_405275857.1">
    <property type="nucleotide sequence ID" value="NZ_CP144380.1"/>
</dbReference>
<evidence type="ECO:0000256" key="1">
    <source>
        <dbReference type="ARBA" id="ARBA00001933"/>
    </source>
</evidence>
<name>A0ABU9E9F3_9BACT</name>
<proteinExistence type="predicted"/>
<dbReference type="Pfam" id="PF01842">
    <property type="entry name" value="ACT"/>
    <property type="match status" value="1"/>
</dbReference>
<dbReference type="InterPro" id="IPR050147">
    <property type="entry name" value="Ser/Thr_Dehydratase"/>
</dbReference>
<accession>A0ABU9E9F3</accession>
<dbReference type="Gene3D" id="3.30.70.260">
    <property type="match status" value="1"/>
</dbReference>
<dbReference type="NCBIfam" id="TIGR01127">
    <property type="entry name" value="ilvA_1Cterm"/>
    <property type="match status" value="1"/>
</dbReference>
<dbReference type="CDD" id="cd04886">
    <property type="entry name" value="ACT_ThrD-II-like"/>
    <property type="match status" value="1"/>
</dbReference>
<organism evidence="5 6">
    <name type="scientific">Gaopeijia maritima</name>
    <dbReference type="NCBI Taxonomy" id="3119007"/>
    <lineage>
        <taxon>Bacteria</taxon>
        <taxon>Pseudomonadati</taxon>
        <taxon>Gemmatimonadota</taxon>
        <taxon>Longimicrobiia</taxon>
        <taxon>Gaopeijiales</taxon>
        <taxon>Gaopeijiaceae</taxon>
        <taxon>Gaopeijia</taxon>
    </lineage>
</organism>
<dbReference type="PANTHER" id="PTHR48078:SF19">
    <property type="entry name" value="ACT DOMAIN-CONTAINING PROTEIN"/>
    <property type="match status" value="1"/>
</dbReference>
<gene>
    <name evidence="5" type="primary">ilvA</name>
    <name evidence="5" type="ORF">WI372_10355</name>
</gene>
<dbReference type="CDD" id="cd01562">
    <property type="entry name" value="Thr-dehyd"/>
    <property type="match status" value="1"/>
</dbReference>
<dbReference type="InterPro" id="IPR005789">
    <property type="entry name" value="Thr_deHydtase_catblc"/>
</dbReference>
<evidence type="ECO:0000313" key="6">
    <source>
        <dbReference type="Proteomes" id="UP001484239"/>
    </source>
</evidence>
<dbReference type="InterPro" id="IPR002912">
    <property type="entry name" value="ACT_dom"/>
</dbReference>
<dbReference type="GO" id="GO:0004794">
    <property type="term" value="F:threonine deaminase activity"/>
    <property type="evidence" value="ECO:0007669"/>
    <property type="project" value="UniProtKB-EC"/>
</dbReference>
<dbReference type="InterPro" id="IPR036052">
    <property type="entry name" value="TrpB-like_PALP_sf"/>
</dbReference>
<dbReference type="EMBL" id="JBBHLI010000005">
    <property type="protein sequence ID" value="MEK9501377.1"/>
    <property type="molecule type" value="Genomic_DNA"/>
</dbReference>
<dbReference type="Proteomes" id="UP001484239">
    <property type="component" value="Unassembled WGS sequence"/>
</dbReference>
<keyword evidence="6" id="KW-1185">Reference proteome</keyword>
<keyword evidence="3 5" id="KW-0456">Lyase</keyword>
<dbReference type="PROSITE" id="PS51671">
    <property type="entry name" value="ACT"/>
    <property type="match status" value="1"/>
</dbReference>
<dbReference type="Gene3D" id="3.40.50.1100">
    <property type="match status" value="2"/>
</dbReference>
<dbReference type="InterPro" id="IPR044561">
    <property type="entry name" value="ACT_ThrD-II-like"/>
</dbReference>
<dbReference type="Pfam" id="PF00291">
    <property type="entry name" value="PALP"/>
    <property type="match status" value="1"/>
</dbReference>
<dbReference type="SUPFAM" id="SSF53686">
    <property type="entry name" value="Tryptophan synthase beta subunit-like PLP-dependent enzymes"/>
    <property type="match status" value="1"/>
</dbReference>
<dbReference type="InterPro" id="IPR001926">
    <property type="entry name" value="TrpB-like_PALP"/>
</dbReference>
<keyword evidence="2" id="KW-0663">Pyridoxal phosphate</keyword>
<comment type="caution">
    <text evidence="5">The sequence shown here is derived from an EMBL/GenBank/DDBJ whole genome shotgun (WGS) entry which is preliminary data.</text>
</comment>
<sequence>MTSGADLPVDLAGIEAARERIAPHVVQTPCPRAPAFRDMVPGSLHLKLENLQRTGSFKDRGSLNRLIHLTPEERSRGVVTASAGNHAQAVAYHARRLGIPCTVVMPETAPLIKVSNTEGYGARVVQLGEVLDDSAVEARRLVEVEGRVMIHPFDDPHVIAGQGSMGLEILEQVPDVGVIVVPVGGGGMISGIATAVKAKAPHVRIVGVEADSAPSARASRDAGRIVKITSSRTLADGIATKRVGDHTFPIIEALVDDLVTVSEEEIAHAVLQLLERQKSVVEGAGAVGLAALLRGAITVGPDEPIVLVVSGGNIDVNMVSRIIDRGLVADGRLARLLVKVPDRPGSLAGLTRMVAELGANVLETSHRRGFADISVGDVEIVFTLETRGQTHAQAIVRALEEREGLVVEEYT</sequence>
<dbReference type="PANTHER" id="PTHR48078">
    <property type="entry name" value="THREONINE DEHYDRATASE, MITOCHONDRIAL-RELATED"/>
    <property type="match status" value="1"/>
</dbReference>
<evidence type="ECO:0000313" key="5">
    <source>
        <dbReference type="EMBL" id="MEK9501377.1"/>
    </source>
</evidence>
<comment type="cofactor">
    <cofactor evidence="1">
        <name>pyridoxal 5'-phosphate</name>
        <dbReference type="ChEBI" id="CHEBI:597326"/>
    </cofactor>
</comment>
<reference evidence="5 6" key="1">
    <citation type="submission" date="2024-02" db="EMBL/GenBank/DDBJ databases">
        <title>A novel Gemmatimonadota bacterium.</title>
        <authorList>
            <person name="Du Z.-J."/>
            <person name="Ye Y.-Q."/>
        </authorList>
    </citation>
    <scope>NUCLEOTIDE SEQUENCE [LARGE SCALE GENOMIC DNA]</scope>
    <source>
        <strain evidence="5 6">DH-20</strain>
    </source>
</reference>
<dbReference type="EC" id="4.3.1.19" evidence="5"/>
<protein>
    <submittedName>
        <fullName evidence="5">Threonine ammonia-lyase</fullName>
        <ecNumber evidence="5">4.3.1.19</ecNumber>
    </submittedName>
</protein>